<evidence type="ECO:0000313" key="1">
    <source>
        <dbReference type="EMBL" id="CAL1582228.1"/>
    </source>
</evidence>
<accession>A0AAV2K001</accession>
<dbReference type="EMBL" id="OZ035837">
    <property type="protein sequence ID" value="CAL1582228.1"/>
    <property type="molecule type" value="Genomic_DNA"/>
</dbReference>
<proteinExistence type="predicted"/>
<reference evidence="1 2" key="1">
    <citation type="submission" date="2024-04" db="EMBL/GenBank/DDBJ databases">
        <authorList>
            <person name="Waldvogel A.-M."/>
            <person name="Schoenle A."/>
        </authorList>
    </citation>
    <scope>NUCLEOTIDE SEQUENCE [LARGE SCALE GENOMIC DNA]</scope>
</reference>
<evidence type="ECO:0000313" key="2">
    <source>
        <dbReference type="Proteomes" id="UP001497482"/>
    </source>
</evidence>
<protein>
    <submittedName>
        <fullName evidence="1">Uncharacterized protein</fullName>
    </submittedName>
</protein>
<name>A0AAV2K001_KNICA</name>
<organism evidence="1 2">
    <name type="scientific">Knipowitschia caucasica</name>
    <name type="common">Caucasian dwarf goby</name>
    <name type="synonym">Pomatoschistus caucasicus</name>
    <dbReference type="NCBI Taxonomy" id="637954"/>
    <lineage>
        <taxon>Eukaryota</taxon>
        <taxon>Metazoa</taxon>
        <taxon>Chordata</taxon>
        <taxon>Craniata</taxon>
        <taxon>Vertebrata</taxon>
        <taxon>Euteleostomi</taxon>
        <taxon>Actinopterygii</taxon>
        <taxon>Neopterygii</taxon>
        <taxon>Teleostei</taxon>
        <taxon>Neoteleostei</taxon>
        <taxon>Acanthomorphata</taxon>
        <taxon>Gobiaria</taxon>
        <taxon>Gobiiformes</taxon>
        <taxon>Gobioidei</taxon>
        <taxon>Gobiidae</taxon>
        <taxon>Gobiinae</taxon>
        <taxon>Knipowitschia</taxon>
    </lineage>
</organism>
<dbReference type="AlphaFoldDB" id="A0AAV2K001"/>
<keyword evidence="2" id="KW-1185">Reference proteome</keyword>
<sequence length="100" mass="11389">MICLFDTLHLVESVLWSKWTDLHIIWPLPLRKEPSTRARRGFAKGEGTDNTLLSFQTALTKQSAKPSRKHEINLGASKRGALSLYCIYTHFFSVQDRISG</sequence>
<dbReference type="Proteomes" id="UP001497482">
    <property type="component" value="Chromosome 15"/>
</dbReference>
<gene>
    <name evidence="1" type="ORF">KC01_LOCUS12875</name>
</gene>